<dbReference type="KEGG" id="knv:Pan216_42040"/>
<reference evidence="10 11" key="1">
    <citation type="submission" date="2019-02" db="EMBL/GenBank/DDBJ databases">
        <title>Deep-cultivation of Planctomycetes and their phenomic and genomic characterization uncovers novel biology.</title>
        <authorList>
            <person name="Wiegand S."/>
            <person name="Jogler M."/>
            <person name="Boedeker C."/>
            <person name="Pinto D."/>
            <person name="Vollmers J."/>
            <person name="Rivas-Marin E."/>
            <person name="Kohn T."/>
            <person name="Peeters S.H."/>
            <person name="Heuer A."/>
            <person name="Rast P."/>
            <person name="Oberbeckmann S."/>
            <person name="Bunk B."/>
            <person name="Jeske O."/>
            <person name="Meyerdierks A."/>
            <person name="Storesund J.E."/>
            <person name="Kallscheuer N."/>
            <person name="Luecker S."/>
            <person name="Lage O.M."/>
            <person name="Pohl T."/>
            <person name="Merkel B.J."/>
            <person name="Hornburger P."/>
            <person name="Mueller R.-W."/>
            <person name="Bruemmer F."/>
            <person name="Labrenz M."/>
            <person name="Spormann A.M."/>
            <person name="Op den Camp H."/>
            <person name="Overmann J."/>
            <person name="Amann R."/>
            <person name="Jetten M.S.M."/>
            <person name="Mascher T."/>
            <person name="Medema M.H."/>
            <person name="Devos D.P."/>
            <person name="Kaster A.-K."/>
            <person name="Ovreas L."/>
            <person name="Rohde M."/>
            <person name="Galperin M.Y."/>
            <person name="Jogler C."/>
        </authorList>
    </citation>
    <scope>NUCLEOTIDE SEQUENCE [LARGE SCALE GENOMIC DNA]</scope>
    <source>
        <strain evidence="10 11">Pan216</strain>
    </source>
</reference>
<organism evidence="10 11">
    <name type="scientific">Kolteria novifilia</name>
    <dbReference type="NCBI Taxonomy" id="2527975"/>
    <lineage>
        <taxon>Bacteria</taxon>
        <taxon>Pseudomonadati</taxon>
        <taxon>Planctomycetota</taxon>
        <taxon>Planctomycetia</taxon>
        <taxon>Kolteriales</taxon>
        <taxon>Kolteriaceae</taxon>
        <taxon>Kolteria</taxon>
    </lineage>
</organism>
<proteinExistence type="inferred from homology"/>
<evidence type="ECO:0000256" key="5">
    <source>
        <dbReference type="ARBA" id="ARBA00022573"/>
    </source>
</evidence>
<keyword evidence="8 9" id="KW-0472">Membrane</keyword>
<dbReference type="PANTHER" id="PTHR34308">
    <property type="entry name" value="COBALAMIN BIOSYNTHESIS PROTEIN CBIB"/>
    <property type="match status" value="1"/>
</dbReference>
<keyword evidence="11" id="KW-1185">Reference proteome</keyword>
<evidence type="ECO:0000256" key="2">
    <source>
        <dbReference type="ARBA" id="ARBA00004953"/>
    </source>
</evidence>
<feature type="transmembrane region" description="Helical" evidence="9">
    <location>
        <begin position="87"/>
        <end position="108"/>
    </location>
</feature>
<dbReference type="GO" id="GO:0009236">
    <property type="term" value="P:cobalamin biosynthetic process"/>
    <property type="evidence" value="ECO:0007669"/>
    <property type="project" value="UniProtKB-UniRule"/>
</dbReference>
<evidence type="ECO:0000256" key="4">
    <source>
        <dbReference type="ARBA" id="ARBA00022475"/>
    </source>
</evidence>
<dbReference type="NCBIfam" id="TIGR00380">
    <property type="entry name" value="cobal_cbiB"/>
    <property type="match status" value="1"/>
</dbReference>
<dbReference type="EMBL" id="CP036279">
    <property type="protein sequence ID" value="QDU63326.1"/>
    <property type="molecule type" value="Genomic_DNA"/>
</dbReference>
<evidence type="ECO:0000256" key="8">
    <source>
        <dbReference type="ARBA" id="ARBA00023136"/>
    </source>
</evidence>
<evidence type="ECO:0000256" key="3">
    <source>
        <dbReference type="ARBA" id="ARBA00006263"/>
    </source>
</evidence>
<comment type="function">
    <text evidence="9">Converts cobyric acid to cobinamide by the addition of aminopropanol on the F carboxylic group.</text>
</comment>
<dbReference type="UniPathway" id="UPA00148"/>
<dbReference type="Proteomes" id="UP000317093">
    <property type="component" value="Chromosome"/>
</dbReference>
<dbReference type="GO" id="GO:0005886">
    <property type="term" value="C:plasma membrane"/>
    <property type="evidence" value="ECO:0007669"/>
    <property type="project" value="UniProtKB-SubCell"/>
</dbReference>
<feature type="transmembrane region" description="Helical" evidence="9">
    <location>
        <begin position="301"/>
        <end position="324"/>
    </location>
</feature>
<sequence>MLVADAAWWNGVVFLLAMLADRFLGEPPAWCHPVVAMGTVIGWGRRLARRMPAWWKLLVGGALIVVGVAASFCVGRWLESLDGSFSVWLAIPLGAFLLKTTFAAHALFDAGRQVDEALSDDDLPEARRLLGYHLVSRPTDTLTASQTSAATIESLAENVSDSVVAPIFWYLVAGLGGALAYRFVNTADAMLGYRDPEREWLGKIPARLDDVLNGIPARLSALAILVVARFSGGDAGRGLRVWWRDAAKTDSPNAGQPMSAAAGVLGRRLDKVGHYVLGAEFAECRREDIPRALRLIEHATILTLGVASLVLLGVAALSFGPWLAP</sequence>
<name>A0A518B8M1_9BACT</name>
<evidence type="ECO:0000313" key="10">
    <source>
        <dbReference type="EMBL" id="QDU63326.1"/>
    </source>
</evidence>
<evidence type="ECO:0000256" key="9">
    <source>
        <dbReference type="HAMAP-Rule" id="MF_00024"/>
    </source>
</evidence>
<dbReference type="PANTHER" id="PTHR34308:SF1">
    <property type="entry name" value="COBALAMIN BIOSYNTHESIS PROTEIN CBIB"/>
    <property type="match status" value="1"/>
</dbReference>
<keyword evidence="6 9" id="KW-0812">Transmembrane</keyword>
<accession>A0A518B8M1</accession>
<evidence type="ECO:0000313" key="11">
    <source>
        <dbReference type="Proteomes" id="UP000317093"/>
    </source>
</evidence>
<evidence type="ECO:0000256" key="7">
    <source>
        <dbReference type="ARBA" id="ARBA00022989"/>
    </source>
</evidence>
<comment type="pathway">
    <text evidence="2 9">Cofactor biosynthesis; adenosylcobalamin biosynthesis.</text>
</comment>
<dbReference type="OrthoDB" id="9811967at2"/>
<protein>
    <recommendedName>
        <fullName evidence="9">Cobalamin biosynthesis protein CobD</fullName>
    </recommendedName>
</protein>
<keyword evidence="4 9" id="KW-1003">Cell membrane</keyword>
<feature type="transmembrane region" description="Helical" evidence="9">
    <location>
        <begin position="167"/>
        <end position="184"/>
    </location>
</feature>
<dbReference type="HAMAP" id="MF_00024">
    <property type="entry name" value="CobD_CbiB"/>
    <property type="match status" value="1"/>
</dbReference>
<dbReference type="AlphaFoldDB" id="A0A518B8M1"/>
<dbReference type="InterPro" id="IPR004485">
    <property type="entry name" value="Cobalamin_biosynth_CobD/CbiB"/>
</dbReference>
<dbReference type="GO" id="GO:0048472">
    <property type="term" value="F:threonine-phosphate decarboxylase activity"/>
    <property type="evidence" value="ECO:0007669"/>
    <property type="project" value="InterPro"/>
</dbReference>
<evidence type="ECO:0000256" key="6">
    <source>
        <dbReference type="ARBA" id="ARBA00022692"/>
    </source>
</evidence>
<feature type="transmembrane region" description="Helical" evidence="9">
    <location>
        <begin position="54"/>
        <end position="75"/>
    </location>
</feature>
<comment type="similarity">
    <text evidence="3 9">Belongs to the CobD/CbiB family.</text>
</comment>
<keyword evidence="5 9" id="KW-0169">Cobalamin biosynthesis</keyword>
<dbReference type="Pfam" id="PF03186">
    <property type="entry name" value="CobD_Cbib"/>
    <property type="match status" value="1"/>
</dbReference>
<keyword evidence="7 9" id="KW-1133">Transmembrane helix</keyword>
<dbReference type="RefSeq" id="WP_145260714.1">
    <property type="nucleotide sequence ID" value="NZ_CP036279.1"/>
</dbReference>
<feature type="transmembrane region" description="Helical" evidence="9">
    <location>
        <begin position="6"/>
        <end position="24"/>
    </location>
</feature>
<gene>
    <name evidence="9" type="primary">cobD</name>
    <name evidence="10" type="ORF">Pan216_42040</name>
</gene>
<comment type="subcellular location">
    <subcellularLocation>
        <location evidence="1 9">Cell membrane</location>
        <topology evidence="1 9">Multi-pass membrane protein</topology>
    </subcellularLocation>
</comment>
<evidence type="ECO:0000256" key="1">
    <source>
        <dbReference type="ARBA" id="ARBA00004651"/>
    </source>
</evidence>
<dbReference type="GO" id="GO:0015420">
    <property type="term" value="F:ABC-type vitamin B12 transporter activity"/>
    <property type="evidence" value="ECO:0007669"/>
    <property type="project" value="UniProtKB-UniRule"/>
</dbReference>